<protein>
    <submittedName>
        <fullName evidence="1">MarR family transcriptional regulator</fullName>
    </submittedName>
</protein>
<accession>A0ACB5R5Z4</accession>
<keyword evidence="2" id="KW-1185">Reference proteome</keyword>
<sequence length="142" mass="16035">MQSNLHDDDCFALRQAARHISKLYERYLSEAGITPTQFSILRTLRGNSGLTMTELATAMLMDRTTLVRVLKPLLNDDLVVAHLEGRGNRLRVVLTESGSKKRDAAAAHWAAAQASFERAFGQREAERLRSELFRMTTSPFDR</sequence>
<organism evidence="1 2">
    <name type="scientific">Caballeronia novacaledonica</name>
    <dbReference type="NCBI Taxonomy" id="1544861"/>
    <lineage>
        <taxon>Bacteria</taxon>
        <taxon>Pseudomonadati</taxon>
        <taxon>Pseudomonadota</taxon>
        <taxon>Betaproteobacteria</taxon>
        <taxon>Burkholderiales</taxon>
        <taxon>Burkholderiaceae</taxon>
        <taxon>Caballeronia</taxon>
    </lineage>
</organism>
<dbReference type="EMBL" id="BPUR01000042">
    <property type="protein sequence ID" value="GJH22493.1"/>
    <property type="molecule type" value="Genomic_DNA"/>
</dbReference>
<comment type="caution">
    <text evidence="1">The sequence shown here is derived from an EMBL/GenBank/DDBJ whole genome shotgun (WGS) entry which is preliminary data.</text>
</comment>
<name>A0ACB5R5Z4_9BURK</name>
<gene>
    <name evidence="1" type="ORF">CBA19CS22_38145</name>
</gene>
<dbReference type="Proteomes" id="UP001055013">
    <property type="component" value="Unassembled WGS sequence"/>
</dbReference>
<reference evidence="1" key="1">
    <citation type="submission" date="2021-09" db="EMBL/GenBank/DDBJ databases">
        <title>Isolation and characterization of 3-chlorobenzoate degrading bacteria from soils in Shizuoka.</title>
        <authorList>
            <person name="Ifat A."/>
            <person name="Ogawa N."/>
            <person name="Kimbara K."/>
            <person name="Moriuchi R."/>
            <person name="Dohra H."/>
            <person name="Shintani M."/>
        </authorList>
    </citation>
    <scope>NUCLEOTIDE SEQUENCE</scope>
    <source>
        <strain evidence="1">19CS2-2</strain>
    </source>
</reference>
<proteinExistence type="predicted"/>
<evidence type="ECO:0000313" key="2">
    <source>
        <dbReference type="Proteomes" id="UP001055013"/>
    </source>
</evidence>
<evidence type="ECO:0000313" key="1">
    <source>
        <dbReference type="EMBL" id="GJH22493.1"/>
    </source>
</evidence>